<evidence type="ECO:0000313" key="2">
    <source>
        <dbReference type="Proteomes" id="UP001259832"/>
    </source>
</evidence>
<reference evidence="1" key="1">
    <citation type="submission" date="2023-08" db="EMBL/GenBank/DDBJ databases">
        <title>Reference Genome Resource for the Citrus Pathogen Phytophthora citrophthora.</title>
        <authorList>
            <person name="Moller H."/>
            <person name="Coetzee B."/>
            <person name="Rose L.J."/>
            <person name="Van Niekerk J.M."/>
        </authorList>
    </citation>
    <scope>NUCLEOTIDE SEQUENCE</scope>
    <source>
        <strain evidence="1">STE-U-9442</strain>
    </source>
</reference>
<name>A0AAD9G2G3_9STRA</name>
<gene>
    <name evidence="1" type="ORF">P3T76_013847</name>
</gene>
<protein>
    <submittedName>
        <fullName evidence="1">Uncharacterized protein</fullName>
    </submittedName>
</protein>
<evidence type="ECO:0000313" key="1">
    <source>
        <dbReference type="EMBL" id="KAK1930525.1"/>
    </source>
</evidence>
<dbReference type="AlphaFoldDB" id="A0AAD9G2G3"/>
<keyword evidence="2" id="KW-1185">Reference proteome</keyword>
<organism evidence="1 2">
    <name type="scientific">Phytophthora citrophthora</name>
    <dbReference type="NCBI Taxonomy" id="4793"/>
    <lineage>
        <taxon>Eukaryota</taxon>
        <taxon>Sar</taxon>
        <taxon>Stramenopiles</taxon>
        <taxon>Oomycota</taxon>
        <taxon>Peronosporomycetes</taxon>
        <taxon>Peronosporales</taxon>
        <taxon>Peronosporaceae</taxon>
        <taxon>Phytophthora</taxon>
    </lineage>
</organism>
<sequence>MMSRVRTPLSFGGGPIRRKGDTEWTVTFAPDNVAQSLFQPLTISSATKTLFIRRLAILRGNELQLL</sequence>
<dbReference type="Proteomes" id="UP001259832">
    <property type="component" value="Unassembled WGS sequence"/>
</dbReference>
<dbReference type="EMBL" id="JASMQC010000038">
    <property type="protein sequence ID" value="KAK1930525.1"/>
    <property type="molecule type" value="Genomic_DNA"/>
</dbReference>
<comment type="caution">
    <text evidence="1">The sequence shown here is derived from an EMBL/GenBank/DDBJ whole genome shotgun (WGS) entry which is preliminary data.</text>
</comment>
<proteinExistence type="predicted"/>
<accession>A0AAD9G2G3</accession>